<dbReference type="Proteomes" id="UP000499080">
    <property type="component" value="Unassembled WGS sequence"/>
</dbReference>
<evidence type="ECO:0000313" key="1">
    <source>
        <dbReference type="EMBL" id="GBO12572.1"/>
    </source>
</evidence>
<reference evidence="1 2" key="1">
    <citation type="journal article" date="2019" name="Sci. Rep.">
        <title>Orb-weaving spider Araneus ventricosus genome elucidates the spidroin gene catalogue.</title>
        <authorList>
            <person name="Kono N."/>
            <person name="Nakamura H."/>
            <person name="Ohtoshi R."/>
            <person name="Moran D.A.P."/>
            <person name="Shinohara A."/>
            <person name="Yoshida Y."/>
            <person name="Fujiwara M."/>
            <person name="Mori M."/>
            <person name="Tomita M."/>
            <person name="Arakawa K."/>
        </authorList>
    </citation>
    <scope>NUCLEOTIDE SEQUENCE [LARGE SCALE GENOMIC DNA]</scope>
</reference>
<organism evidence="1 2">
    <name type="scientific">Araneus ventricosus</name>
    <name type="common">Orbweaver spider</name>
    <name type="synonym">Epeira ventricosa</name>
    <dbReference type="NCBI Taxonomy" id="182803"/>
    <lineage>
        <taxon>Eukaryota</taxon>
        <taxon>Metazoa</taxon>
        <taxon>Ecdysozoa</taxon>
        <taxon>Arthropoda</taxon>
        <taxon>Chelicerata</taxon>
        <taxon>Arachnida</taxon>
        <taxon>Araneae</taxon>
        <taxon>Araneomorphae</taxon>
        <taxon>Entelegynae</taxon>
        <taxon>Araneoidea</taxon>
        <taxon>Araneidae</taxon>
        <taxon>Araneus</taxon>
    </lineage>
</organism>
<keyword evidence="2" id="KW-1185">Reference proteome</keyword>
<name>A0A4Y2UK41_ARAVE</name>
<sequence length="112" mass="12879">MIFPYEDSSFIEYRSSQDADTINSRNQNIPLGQEQPSQHFSQDPTLMNILSQEIHNTADHRHSLHAIDNDTCNPSSINFVSDMNITNPETTLARFTNSSLQSYWRSRDSSDR</sequence>
<comment type="caution">
    <text evidence="1">The sequence shown here is derived from an EMBL/GenBank/DDBJ whole genome shotgun (WGS) entry which is preliminary data.</text>
</comment>
<proteinExistence type="predicted"/>
<accession>A0A4Y2UK41</accession>
<dbReference type="EMBL" id="BGPR01037066">
    <property type="protein sequence ID" value="GBO12572.1"/>
    <property type="molecule type" value="Genomic_DNA"/>
</dbReference>
<evidence type="ECO:0000313" key="2">
    <source>
        <dbReference type="Proteomes" id="UP000499080"/>
    </source>
</evidence>
<protein>
    <submittedName>
        <fullName evidence="1">Uncharacterized protein</fullName>
    </submittedName>
</protein>
<gene>
    <name evidence="1" type="ORF">AVEN_21143_1</name>
</gene>
<dbReference type="AlphaFoldDB" id="A0A4Y2UK41"/>